<dbReference type="Proteomes" id="UP001597229">
    <property type="component" value="Unassembled WGS sequence"/>
</dbReference>
<organism evidence="4 5">
    <name type="scientific">Nocardioides ginsengisoli</name>
    <dbReference type="NCBI Taxonomy" id="363868"/>
    <lineage>
        <taxon>Bacteria</taxon>
        <taxon>Bacillati</taxon>
        <taxon>Actinomycetota</taxon>
        <taxon>Actinomycetes</taxon>
        <taxon>Propionibacteriales</taxon>
        <taxon>Nocardioidaceae</taxon>
        <taxon>Nocardioides</taxon>
    </lineage>
</organism>
<dbReference type="InterPro" id="IPR011659">
    <property type="entry name" value="WD40"/>
</dbReference>
<keyword evidence="3" id="KW-0812">Transmembrane</keyword>
<keyword evidence="3" id="KW-1133">Transmembrane helix</keyword>
<protein>
    <submittedName>
        <fullName evidence="4">TolB family protein</fullName>
    </submittedName>
</protein>
<keyword evidence="3" id="KW-0472">Membrane</keyword>
<reference evidence="5" key="1">
    <citation type="journal article" date="2019" name="Int. J. Syst. Evol. Microbiol.">
        <title>The Global Catalogue of Microorganisms (GCM) 10K type strain sequencing project: providing services to taxonomists for standard genome sequencing and annotation.</title>
        <authorList>
            <consortium name="The Broad Institute Genomics Platform"/>
            <consortium name="The Broad Institute Genome Sequencing Center for Infectious Disease"/>
            <person name="Wu L."/>
            <person name="Ma J."/>
        </authorList>
    </citation>
    <scope>NUCLEOTIDE SEQUENCE [LARGE SCALE GENOMIC DNA]</scope>
    <source>
        <strain evidence="5">CCUG 52478</strain>
    </source>
</reference>
<dbReference type="Pfam" id="PF07676">
    <property type="entry name" value="PD40"/>
    <property type="match status" value="2"/>
</dbReference>
<gene>
    <name evidence="4" type="ORF">ACFQ3F_02145</name>
</gene>
<feature type="compositionally biased region" description="Low complexity" evidence="2">
    <location>
        <begin position="202"/>
        <end position="222"/>
    </location>
</feature>
<evidence type="ECO:0000313" key="5">
    <source>
        <dbReference type="Proteomes" id="UP001597229"/>
    </source>
</evidence>
<feature type="region of interest" description="Disordered" evidence="2">
    <location>
        <begin position="186"/>
        <end position="233"/>
    </location>
</feature>
<dbReference type="SUPFAM" id="SSF82171">
    <property type="entry name" value="DPP6 N-terminal domain-like"/>
    <property type="match status" value="1"/>
</dbReference>
<dbReference type="Gene3D" id="2.120.10.30">
    <property type="entry name" value="TolB, C-terminal domain"/>
    <property type="match status" value="1"/>
</dbReference>
<dbReference type="RefSeq" id="WP_367920032.1">
    <property type="nucleotide sequence ID" value="NZ_BAABAC010000025.1"/>
</dbReference>
<evidence type="ECO:0000256" key="2">
    <source>
        <dbReference type="SAM" id="MobiDB-lite"/>
    </source>
</evidence>
<feature type="region of interest" description="Disordered" evidence="2">
    <location>
        <begin position="113"/>
        <end position="159"/>
    </location>
</feature>
<keyword evidence="5" id="KW-1185">Reference proteome</keyword>
<proteinExistence type="inferred from homology"/>
<dbReference type="InterPro" id="IPR011042">
    <property type="entry name" value="6-blade_b-propeller_TolB-like"/>
</dbReference>
<evidence type="ECO:0000256" key="1">
    <source>
        <dbReference type="ARBA" id="ARBA00009820"/>
    </source>
</evidence>
<feature type="transmembrane region" description="Helical" evidence="3">
    <location>
        <begin position="165"/>
        <end position="184"/>
    </location>
</feature>
<evidence type="ECO:0000256" key="3">
    <source>
        <dbReference type="SAM" id="Phobius"/>
    </source>
</evidence>
<name>A0ABW3VUY2_9ACTN</name>
<comment type="similarity">
    <text evidence="1">Belongs to the TolB family.</text>
</comment>
<sequence length="482" mass="48774">MLHRTLRELVGVHGPGWLEDADDLRGVLEDVVGEGDATPAELRLLVDTVRYGALPRLAGLLADHAAPAAAITAATDLLVTQTGADRDRARWAVATLGFARGLVPEELVVVDRPVDEPAPSPPPPPPPAPPPAPVTRPTPRTVVPVPEPEPGPEPAPVRRRRGRSLLAGLVGLLLLAGAVTALWLGGSGDPDPDPEAGPGPTSPTTSPPTAASTGPTGPTVPTDAPPPAPTGFVAYATRTGATSTVRVLDLSTGRSRLVASEGSASEPSVSADGRTVAYVRTDGDGRRIVVDHGHGTPQVLDVGRDPRSPAIAPDGRAVAYVVATAGGQDVVLRDLGATVARPVAAGSADERDPTWSADGARLAYVLSGSTDDTVVTLDATDLTEISRTVTAGHARSPALSPDGDDVAYVAGVQGNADVVVAPLGSADPDAGRNLSQSGETELGLIWLADGRLVSSATGRGLVAIEPGTGATEPLTSGATDAL</sequence>
<comment type="caution">
    <text evidence="4">The sequence shown here is derived from an EMBL/GenBank/DDBJ whole genome shotgun (WGS) entry which is preliminary data.</text>
</comment>
<accession>A0ABW3VUY2</accession>
<dbReference type="EMBL" id="JBHTLX010000004">
    <property type="protein sequence ID" value="MFD1246580.1"/>
    <property type="molecule type" value="Genomic_DNA"/>
</dbReference>
<feature type="compositionally biased region" description="Pro residues" evidence="2">
    <location>
        <begin position="145"/>
        <end position="155"/>
    </location>
</feature>
<feature type="compositionally biased region" description="Pro residues" evidence="2">
    <location>
        <begin position="116"/>
        <end position="136"/>
    </location>
</feature>
<dbReference type="PANTHER" id="PTHR36842">
    <property type="entry name" value="PROTEIN TOLB HOMOLOG"/>
    <property type="match status" value="1"/>
</dbReference>
<evidence type="ECO:0000313" key="4">
    <source>
        <dbReference type="EMBL" id="MFD1246580.1"/>
    </source>
</evidence>